<organism evidence="2 3">
    <name type="scientific">Catenulispora pinistramenti</name>
    <dbReference type="NCBI Taxonomy" id="2705254"/>
    <lineage>
        <taxon>Bacteria</taxon>
        <taxon>Bacillati</taxon>
        <taxon>Actinomycetota</taxon>
        <taxon>Actinomycetes</taxon>
        <taxon>Catenulisporales</taxon>
        <taxon>Catenulisporaceae</taxon>
        <taxon>Catenulispora</taxon>
    </lineage>
</organism>
<dbReference type="InterPro" id="IPR018650">
    <property type="entry name" value="STSV1_Orf64"/>
</dbReference>
<dbReference type="Proteomes" id="UP000730482">
    <property type="component" value="Unassembled WGS sequence"/>
</dbReference>
<gene>
    <name evidence="2" type="ORF">KGQ19_15535</name>
</gene>
<keyword evidence="1" id="KW-1133">Transmembrane helix</keyword>
<feature type="transmembrane region" description="Helical" evidence="1">
    <location>
        <begin position="292"/>
        <end position="311"/>
    </location>
</feature>
<reference evidence="2 3" key="1">
    <citation type="submission" date="2020-02" db="EMBL/GenBank/DDBJ databases">
        <title>Acidophilic actinobacteria isolated from forest soil.</title>
        <authorList>
            <person name="Golinska P."/>
        </authorList>
    </citation>
    <scope>NUCLEOTIDE SEQUENCE [LARGE SCALE GENOMIC DNA]</scope>
    <source>
        <strain evidence="2 3">NL8</strain>
    </source>
</reference>
<feature type="transmembrane region" description="Helical" evidence="1">
    <location>
        <begin position="257"/>
        <end position="280"/>
    </location>
</feature>
<name>A0ABS5KQE8_9ACTN</name>
<evidence type="ECO:0000313" key="2">
    <source>
        <dbReference type="EMBL" id="MBS2548276.1"/>
    </source>
</evidence>
<keyword evidence="3" id="KW-1185">Reference proteome</keyword>
<protein>
    <submittedName>
        <fullName evidence="2">DUF2079 domain-containing protein</fullName>
    </submittedName>
</protein>
<proteinExistence type="predicted"/>
<evidence type="ECO:0000313" key="3">
    <source>
        <dbReference type="Proteomes" id="UP000730482"/>
    </source>
</evidence>
<feature type="transmembrane region" description="Helical" evidence="1">
    <location>
        <begin position="192"/>
        <end position="211"/>
    </location>
</feature>
<feature type="transmembrane region" description="Helical" evidence="1">
    <location>
        <begin position="81"/>
        <end position="100"/>
    </location>
</feature>
<keyword evidence="1" id="KW-0812">Transmembrane</keyword>
<sequence>MGFLLAWCSLLTFWHYSEYGWDSEIFDQAIRNYAHFHLPRVPVLGTKSPTDPGYLQLRDHFSPILALLAPLYWFRDSPTNLYIAQAFLFMAAVPAVWLFTRRKLGVLPAYCVSLAFALAWPFQVAADFEFHEVAFAVPLTAWMIERFDAGRVRWGFAAAGALLLVKEDQGFVVAMYGLVMVLRGSRRLGAKLIAMGVGALAVLNVFILAPLNSTPGRQWMWTPLGKTAGPAAKFVVSHPITTLGDFLDPAHAKTQTLVLLFLPVLFLAFRSTLVLLALPLIGERFLSDQPNYWGLSYHYNAFLVPILFLAAVEGAQRLPRPRFSVPVWAVCCLAVTLALLPRFDLWQLKDSSFRVADLPQNSAISQALKVIPDGAVVDAYPPYGIRLTHRAKVVTAGSAGRYLPAWIIERDSPGFVAQNEKLGYKIRYRNAGIVVLQQVAGTPTTRP</sequence>
<keyword evidence="1" id="KW-0472">Membrane</keyword>
<feature type="transmembrane region" description="Helical" evidence="1">
    <location>
        <begin position="323"/>
        <end position="340"/>
    </location>
</feature>
<accession>A0ABS5KQE8</accession>
<dbReference type="EMBL" id="JAAFYZ010000045">
    <property type="protein sequence ID" value="MBS2548276.1"/>
    <property type="molecule type" value="Genomic_DNA"/>
</dbReference>
<feature type="transmembrane region" description="Helical" evidence="1">
    <location>
        <begin position="107"/>
        <end position="126"/>
    </location>
</feature>
<dbReference type="RefSeq" id="WP_212009846.1">
    <property type="nucleotide sequence ID" value="NZ_JAAFYZ010000045.1"/>
</dbReference>
<evidence type="ECO:0000256" key="1">
    <source>
        <dbReference type="SAM" id="Phobius"/>
    </source>
</evidence>
<dbReference type="Pfam" id="PF09852">
    <property type="entry name" value="DUF2079"/>
    <property type="match status" value="1"/>
</dbReference>
<comment type="caution">
    <text evidence="2">The sequence shown here is derived from an EMBL/GenBank/DDBJ whole genome shotgun (WGS) entry which is preliminary data.</text>
</comment>